<comment type="caution">
    <text evidence="2">The sequence shown here is derived from an EMBL/GenBank/DDBJ whole genome shotgun (WGS) entry which is preliminary data.</text>
</comment>
<proteinExistence type="predicted"/>
<reference evidence="2 3" key="1">
    <citation type="journal article" date="2016" name="Nat. Commun.">
        <title>Thousands of microbial genomes shed light on interconnected biogeochemical processes in an aquifer system.</title>
        <authorList>
            <person name="Anantharaman K."/>
            <person name="Brown C.T."/>
            <person name="Hug L.A."/>
            <person name="Sharon I."/>
            <person name="Castelle C.J."/>
            <person name="Probst A.J."/>
            <person name="Thomas B.C."/>
            <person name="Singh A."/>
            <person name="Wilkins M.J."/>
            <person name="Karaoz U."/>
            <person name="Brodie E.L."/>
            <person name="Williams K.H."/>
            <person name="Hubbard S.S."/>
            <person name="Banfield J.F."/>
        </authorList>
    </citation>
    <scope>NUCLEOTIDE SEQUENCE [LARGE SCALE GENOMIC DNA]</scope>
</reference>
<dbReference type="AlphaFoldDB" id="A0A1F6FU05"/>
<sequence>MIKDTTTNNDADEPEEINDEDATLADDLLDEVSGDVADTDDDTVEGFGILPEPKEDEEEDDKDEKDDEETHDLEEDAEDVDFDIFDDIDEM</sequence>
<protein>
    <submittedName>
        <fullName evidence="2">Uncharacterized protein</fullName>
    </submittedName>
</protein>
<evidence type="ECO:0000313" key="2">
    <source>
        <dbReference type="EMBL" id="OGG89351.1"/>
    </source>
</evidence>
<feature type="compositionally biased region" description="Acidic residues" evidence="1">
    <location>
        <begin position="10"/>
        <end position="44"/>
    </location>
</feature>
<evidence type="ECO:0000313" key="3">
    <source>
        <dbReference type="Proteomes" id="UP000179230"/>
    </source>
</evidence>
<feature type="compositionally biased region" description="Acidic residues" evidence="1">
    <location>
        <begin position="54"/>
        <end position="91"/>
    </location>
</feature>
<dbReference type="EMBL" id="MFMT01000002">
    <property type="protein sequence ID" value="OGG89351.1"/>
    <property type="molecule type" value="Genomic_DNA"/>
</dbReference>
<feature type="region of interest" description="Disordered" evidence="1">
    <location>
        <begin position="1"/>
        <end position="91"/>
    </location>
</feature>
<evidence type="ECO:0000256" key="1">
    <source>
        <dbReference type="SAM" id="MobiDB-lite"/>
    </source>
</evidence>
<gene>
    <name evidence="2" type="ORF">A2592_02765</name>
</gene>
<organism evidence="2 3">
    <name type="scientific">Candidatus Kaiserbacteria bacterium RIFOXYD1_FULL_42_15</name>
    <dbReference type="NCBI Taxonomy" id="1798532"/>
    <lineage>
        <taxon>Bacteria</taxon>
        <taxon>Candidatus Kaiseribacteriota</taxon>
    </lineage>
</organism>
<dbReference type="Proteomes" id="UP000179230">
    <property type="component" value="Unassembled WGS sequence"/>
</dbReference>
<accession>A0A1F6FU05</accession>
<name>A0A1F6FU05_9BACT</name>